<dbReference type="PANTHER" id="PTHR43581:SF4">
    <property type="entry name" value="ATP_GTP PHOSPHATASE"/>
    <property type="match status" value="1"/>
</dbReference>
<feature type="domain" description="Endonuclease GajA/Old nuclease/RecF-like AAA" evidence="1">
    <location>
        <begin position="1"/>
        <end position="88"/>
    </location>
</feature>
<feature type="domain" description="OLD protein-like TOPRIM" evidence="3">
    <location>
        <begin position="410"/>
        <end position="473"/>
    </location>
</feature>
<dbReference type="GeneID" id="95592893"/>
<dbReference type="CDD" id="cd01026">
    <property type="entry name" value="TOPRIM_OLD"/>
    <property type="match status" value="1"/>
</dbReference>
<name>A0ABQ3SEF5_9ACTN</name>
<dbReference type="InterPro" id="IPR003959">
    <property type="entry name" value="ATPase_AAA_core"/>
</dbReference>
<dbReference type="Proteomes" id="UP000613974">
    <property type="component" value="Unassembled WGS sequence"/>
</dbReference>
<dbReference type="Pfam" id="PF13304">
    <property type="entry name" value="AAA_21"/>
    <property type="match status" value="1"/>
</dbReference>
<dbReference type="PANTHER" id="PTHR43581">
    <property type="entry name" value="ATP/GTP PHOSPHATASE"/>
    <property type="match status" value="1"/>
</dbReference>
<reference evidence="5" key="1">
    <citation type="submission" date="2023-07" db="EMBL/GenBank/DDBJ databases">
        <title>Whole genome shotgun sequence of Streptomyces nojiriensis NBRC 13794.</title>
        <authorList>
            <person name="Komaki H."/>
            <person name="Tamura T."/>
        </authorList>
    </citation>
    <scope>NUCLEOTIDE SEQUENCE [LARGE SCALE GENOMIC DNA]</scope>
    <source>
        <strain evidence="5">NBRC 13794</strain>
    </source>
</reference>
<dbReference type="InterPro" id="IPR041685">
    <property type="entry name" value="AAA_GajA/Old/RecF-like"/>
</dbReference>
<dbReference type="Pfam" id="PF13175">
    <property type="entry name" value="AAA_15"/>
    <property type="match status" value="1"/>
</dbReference>
<dbReference type="EMBL" id="BNEC01000003">
    <property type="protein sequence ID" value="GHI66522.1"/>
    <property type="molecule type" value="Genomic_DNA"/>
</dbReference>
<gene>
    <name evidence="4" type="ORF">Snoj_04400</name>
</gene>
<organism evidence="4 5">
    <name type="scientific">Streptomyces nojiriensis</name>
    <dbReference type="NCBI Taxonomy" id="66374"/>
    <lineage>
        <taxon>Bacteria</taxon>
        <taxon>Bacillati</taxon>
        <taxon>Actinomycetota</taxon>
        <taxon>Actinomycetes</taxon>
        <taxon>Kitasatosporales</taxon>
        <taxon>Streptomycetaceae</taxon>
        <taxon>Streptomyces</taxon>
    </lineage>
</organism>
<dbReference type="Pfam" id="PF20469">
    <property type="entry name" value="OLD-like_TOPRIM"/>
    <property type="match status" value="1"/>
</dbReference>
<sequence length="651" mass="71670">MKITTLRLNNFQSFGSKPTAIDLDDLTYVLGPNGSGKTAVLEALSRLFSPLEAQRKIRLEDFHVPVGQPAGELQAGDPTLWLEVDVEFPEAGADGEHASVSPYFSHMAIDSADGVPRIRVRLTASLAPDGVVDEKIEYVLEADASGEPTRQADMPRYDRRHIEVHYLPARRDPADHLSFTTASLIGRTLRAADWKTERETLSGLTAQITALLVANTTVASLGLRLTKEWHSLHRGAYFKDPSIAFGRGELEGVLRLLTVTFSPTHDGAPLPYERLSDGQKSLLYISLVLAWQSLARRVLTGEETSLDADRLRPPVHTIIALEEPENSLAPQYLGRIIRQLRDACAHGDVQSLIATHAPTLLRRVDPHAIRFLRLNAARETTVHRIVLPEDENLAAKYVREAVQAYPELYFSRFVVLGEGDSEQVVLPRVLAAAGITADDASVSVVPLGGRHVNHFWRLLDELQIPHATLLDLDAGRHQGGWGRVRNALKQINTVHPDTYTEEQINKLPKWNDDCDFPTLVGPDFKDGHGPVESLEGRGVFFSHPVDLDLMLLAAYPDAFGVSPTEPGTSAEPEEATVVAVLGKKHVHEERLSGDVRALFGKYHGIFNLGSKPAAHLAALADLNDQQLLEGLPDVLARLVEYVRTNLAELPE</sequence>
<evidence type="ECO:0000259" key="1">
    <source>
        <dbReference type="Pfam" id="PF13175"/>
    </source>
</evidence>
<dbReference type="Gene3D" id="3.40.50.300">
    <property type="entry name" value="P-loop containing nucleotide triphosphate hydrolases"/>
    <property type="match status" value="2"/>
</dbReference>
<proteinExistence type="predicted"/>
<evidence type="ECO:0000259" key="3">
    <source>
        <dbReference type="Pfam" id="PF20469"/>
    </source>
</evidence>
<keyword evidence="5" id="KW-1185">Reference proteome</keyword>
<accession>A0ABQ3SEF5</accession>
<evidence type="ECO:0000313" key="4">
    <source>
        <dbReference type="EMBL" id="GHI66522.1"/>
    </source>
</evidence>
<dbReference type="RefSeq" id="WP_189745597.1">
    <property type="nucleotide sequence ID" value="NZ_BMRL01000018.1"/>
</dbReference>
<evidence type="ECO:0000259" key="2">
    <source>
        <dbReference type="Pfam" id="PF13304"/>
    </source>
</evidence>
<protein>
    <submittedName>
        <fullName evidence="4">Chromosome segregation protein SMC</fullName>
    </submittedName>
</protein>
<dbReference type="InterPro" id="IPR051396">
    <property type="entry name" value="Bact_Antivir_Def_Nuclease"/>
</dbReference>
<feature type="domain" description="ATPase AAA-type core" evidence="2">
    <location>
        <begin position="242"/>
        <end position="361"/>
    </location>
</feature>
<evidence type="ECO:0000313" key="5">
    <source>
        <dbReference type="Proteomes" id="UP000613974"/>
    </source>
</evidence>
<dbReference type="SUPFAM" id="SSF52540">
    <property type="entry name" value="P-loop containing nucleoside triphosphate hydrolases"/>
    <property type="match status" value="1"/>
</dbReference>
<dbReference type="InterPro" id="IPR034139">
    <property type="entry name" value="TOPRIM_OLD"/>
</dbReference>
<dbReference type="InterPro" id="IPR027417">
    <property type="entry name" value="P-loop_NTPase"/>
</dbReference>
<comment type="caution">
    <text evidence="4">The sequence shown here is derived from an EMBL/GenBank/DDBJ whole genome shotgun (WGS) entry which is preliminary data.</text>
</comment>